<proteinExistence type="predicted"/>
<protein>
    <submittedName>
        <fullName evidence="3">DUF6458 family protein</fullName>
    </submittedName>
</protein>
<keyword evidence="1" id="KW-1133">Transmembrane helix</keyword>
<evidence type="ECO:0000313" key="3">
    <source>
        <dbReference type="EMBL" id="MDA0184104.1"/>
    </source>
</evidence>
<reference evidence="3" key="1">
    <citation type="submission" date="2022-10" db="EMBL/GenBank/DDBJ databases">
        <title>The WGS of Solirubrobacter phytolaccae KCTC 29190.</title>
        <authorList>
            <person name="Jiang Z."/>
        </authorList>
    </citation>
    <scope>NUCLEOTIDE SEQUENCE</scope>
    <source>
        <strain evidence="3">KCTC 29190</strain>
    </source>
</reference>
<evidence type="ECO:0000259" key="2">
    <source>
        <dbReference type="Pfam" id="PF20059"/>
    </source>
</evidence>
<dbReference type="EMBL" id="JAPDDP010000068">
    <property type="protein sequence ID" value="MDA0184104.1"/>
    <property type="molecule type" value="Genomic_DNA"/>
</dbReference>
<dbReference type="Proteomes" id="UP001147653">
    <property type="component" value="Unassembled WGS sequence"/>
</dbReference>
<accession>A0A9X3NEY8</accession>
<name>A0A9X3NEY8_9ACTN</name>
<organism evidence="3 4">
    <name type="scientific">Solirubrobacter phytolaccae</name>
    <dbReference type="NCBI Taxonomy" id="1404360"/>
    <lineage>
        <taxon>Bacteria</taxon>
        <taxon>Bacillati</taxon>
        <taxon>Actinomycetota</taxon>
        <taxon>Thermoleophilia</taxon>
        <taxon>Solirubrobacterales</taxon>
        <taxon>Solirubrobacteraceae</taxon>
        <taxon>Solirubrobacter</taxon>
    </lineage>
</organism>
<keyword evidence="1" id="KW-0812">Transmembrane</keyword>
<dbReference type="RefSeq" id="WP_270028521.1">
    <property type="nucleotide sequence ID" value="NZ_JAPDDP010000068.1"/>
</dbReference>
<dbReference type="InterPro" id="IPR045597">
    <property type="entry name" value="DUF6458"/>
</dbReference>
<dbReference type="AlphaFoldDB" id="A0A9X3NEY8"/>
<dbReference type="Pfam" id="PF20059">
    <property type="entry name" value="DUF6458"/>
    <property type="match status" value="1"/>
</dbReference>
<sequence length="73" mass="7960">MGIGSSLFLIAVGAILYFAVDADVSGLEISTVGIILMIIGIIGLVITLFFLGGWRRNRTVVEERPVARGREYY</sequence>
<feature type="transmembrane region" description="Helical" evidence="1">
    <location>
        <begin position="32"/>
        <end position="54"/>
    </location>
</feature>
<evidence type="ECO:0000256" key="1">
    <source>
        <dbReference type="SAM" id="Phobius"/>
    </source>
</evidence>
<comment type="caution">
    <text evidence="3">The sequence shown here is derived from an EMBL/GenBank/DDBJ whole genome shotgun (WGS) entry which is preliminary data.</text>
</comment>
<keyword evidence="1" id="KW-0472">Membrane</keyword>
<feature type="domain" description="DUF6458" evidence="2">
    <location>
        <begin position="1"/>
        <end position="60"/>
    </location>
</feature>
<gene>
    <name evidence="3" type="ORF">OJ997_27595</name>
</gene>
<evidence type="ECO:0000313" key="4">
    <source>
        <dbReference type="Proteomes" id="UP001147653"/>
    </source>
</evidence>
<keyword evidence="4" id="KW-1185">Reference proteome</keyword>